<dbReference type="EMBL" id="HG916855">
    <property type="protein sequence ID" value="CDM62418.1"/>
    <property type="molecule type" value="Genomic_DNA"/>
</dbReference>
<geneLocation type="plasmid" evidence="2 3">
    <name>pLPU83d</name>
</geneLocation>
<dbReference type="HOGENOM" id="CLU_163135_2_1_5"/>
<keyword evidence="2" id="KW-0614">Plasmid</keyword>
<accession>W6RUT2</accession>
<dbReference type="Pfam" id="PF21834">
    <property type="entry name" value="DUF6894"/>
    <property type="match status" value="1"/>
</dbReference>
<evidence type="ECO:0000313" key="3">
    <source>
        <dbReference type="Proteomes" id="UP000019443"/>
    </source>
</evidence>
<sequence>MHGPKLKRFFFHVRKGKELVRDREGALFNDVGDAITEALICAKTGRGHKGNVGSTGKAFEITDETGKLLATVPIA</sequence>
<organism evidence="2 3">
    <name type="scientific">Rhizobium favelukesii</name>
    <dbReference type="NCBI Taxonomy" id="348824"/>
    <lineage>
        <taxon>Bacteria</taxon>
        <taxon>Pseudomonadati</taxon>
        <taxon>Pseudomonadota</taxon>
        <taxon>Alphaproteobacteria</taxon>
        <taxon>Hyphomicrobiales</taxon>
        <taxon>Rhizobiaceae</taxon>
        <taxon>Rhizobium/Agrobacterium group</taxon>
        <taxon>Rhizobium</taxon>
    </lineage>
</organism>
<reference evidence="2" key="1">
    <citation type="submission" date="2013-11" db="EMBL/GenBank/DDBJ databases">
        <title>Draft genome sequence of the broad-host-range Rhizobium sp. LPU83 strain, a member of the low-genetic diversity Oregon-like Rhizobium sp. group.</title>
        <authorList>
            <person name="Wibberg D."/>
            <person name="Puehler A."/>
            <person name="Schlueter A."/>
        </authorList>
    </citation>
    <scope>NUCLEOTIDE SEQUENCE [LARGE SCALE GENOMIC DNA]</scope>
    <source>
        <strain evidence="2">LPU83</strain>
        <plasmid evidence="2">pLPU83d</plasmid>
    </source>
</reference>
<evidence type="ECO:0000259" key="1">
    <source>
        <dbReference type="Pfam" id="PF21834"/>
    </source>
</evidence>
<proteinExistence type="predicted"/>
<gene>
    <name evidence="2" type="ORF">LPU83_pLPU83d_1048</name>
</gene>
<dbReference type="RefSeq" id="WP_024316294.1">
    <property type="nucleotide sequence ID" value="NZ_ATTO01000032.1"/>
</dbReference>
<feature type="domain" description="DUF6894" evidence="1">
    <location>
        <begin position="8"/>
        <end position="75"/>
    </location>
</feature>
<name>W6RUT2_9HYPH</name>
<keyword evidence="3" id="KW-1185">Reference proteome</keyword>
<evidence type="ECO:0000313" key="2">
    <source>
        <dbReference type="EMBL" id="CDM62418.1"/>
    </source>
</evidence>
<dbReference type="Proteomes" id="UP000019443">
    <property type="component" value="Plasmid pLPU83d"/>
</dbReference>
<dbReference type="AlphaFoldDB" id="W6RUT2"/>
<dbReference type="PATRIC" id="fig|348824.6.peg.6738"/>
<dbReference type="InterPro" id="IPR054189">
    <property type="entry name" value="DUF6894"/>
</dbReference>
<protein>
    <recommendedName>
        <fullName evidence="1">DUF6894 domain-containing protein</fullName>
    </recommendedName>
</protein>
<dbReference type="KEGG" id="rhl:LPU83_pLPU83d_1048"/>